<accession>A0A815KW58</accession>
<evidence type="ECO:0000313" key="4">
    <source>
        <dbReference type="EMBL" id="CAF3967325.1"/>
    </source>
</evidence>
<evidence type="ECO:0000256" key="1">
    <source>
        <dbReference type="SAM" id="MobiDB-lite"/>
    </source>
</evidence>
<dbReference type="AlphaFoldDB" id="A0A815KW58"/>
<name>A0A815KW58_9BILA</name>
<dbReference type="Proteomes" id="UP000663889">
    <property type="component" value="Unassembled WGS sequence"/>
</dbReference>
<dbReference type="EMBL" id="CAJNOU010004896">
    <property type="protein sequence ID" value="CAF1458794.1"/>
    <property type="molecule type" value="Genomic_DNA"/>
</dbReference>
<dbReference type="Proteomes" id="UP000663882">
    <property type="component" value="Unassembled WGS sequence"/>
</dbReference>
<comment type="caution">
    <text evidence="2">The sequence shown here is derived from an EMBL/GenBank/DDBJ whole genome shotgun (WGS) entry which is preliminary data.</text>
</comment>
<evidence type="ECO:0000313" key="5">
    <source>
        <dbReference type="Proteomes" id="UP000663882"/>
    </source>
</evidence>
<proteinExistence type="predicted"/>
<dbReference type="OrthoDB" id="10342548at2759"/>
<dbReference type="EMBL" id="CAJNOO010004861">
    <property type="protein sequence ID" value="CAF1396319.1"/>
    <property type="molecule type" value="Genomic_DNA"/>
</dbReference>
<evidence type="ECO:0000313" key="2">
    <source>
        <dbReference type="EMBL" id="CAF1396319.1"/>
    </source>
</evidence>
<protein>
    <submittedName>
        <fullName evidence="2">Uncharacterized protein</fullName>
    </submittedName>
</protein>
<dbReference type="Proteomes" id="UP000663823">
    <property type="component" value="Unassembled WGS sequence"/>
</dbReference>
<feature type="region of interest" description="Disordered" evidence="1">
    <location>
        <begin position="9"/>
        <end position="37"/>
    </location>
</feature>
<organism evidence="2 5">
    <name type="scientific">Rotaria sordida</name>
    <dbReference type="NCBI Taxonomy" id="392033"/>
    <lineage>
        <taxon>Eukaryota</taxon>
        <taxon>Metazoa</taxon>
        <taxon>Spiralia</taxon>
        <taxon>Gnathifera</taxon>
        <taxon>Rotifera</taxon>
        <taxon>Eurotatoria</taxon>
        <taxon>Bdelloidea</taxon>
        <taxon>Philodinida</taxon>
        <taxon>Philodinidae</taxon>
        <taxon>Rotaria</taxon>
    </lineage>
</organism>
<dbReference type="EMBL" id="CAJOAX010006004">
    <property type="protein sequence ID" value="CAF3967325.1"/>
    <property type="molecule type" value="Genomic_DNA"/>
</dbReference>
<evidence type="ECO:0000313" key="3">
    <source>
        <dbReference type="EMBL" id="CAF1458794.1"/>
    </source>
</evidence>
<reference evidence="2" key="1">
    <citation type="submission" date="2021-02" db="EMBL/GenBank/DDBJ databases">
        <authorList>
            <person name="Nowell W R."/>
        </authorList>
    </citation>
    <scope>NUCLEOTIDE SEQUENCE</scope>
</reference>
<feature type="region of interest" description="Disordered" evidence="1">
    <location>
        <begin position="105"/>
        <end position="126"/>
    </location>
</feature>
<gene>
    <name evidence="4" type="ORF">OTI717_LOCUS27243</name>
    <name evidence="2" type="ORF">RFH988_LOCUS34604</name>
    <name evidence="3" type="ORF">SEV965_LOCUS34058</name>
</gene>
<feature type="compositionally biased region" description="Basic and acidic residues" evidence="1">
    <location>
        <begin position="13"/>
        <end position="24"/>
    </location>
</feature>
<sequence>MIGRVATKISNFFHDEHQDTENSQHKRSVNSISPNTPIKAKITTNSIEHNILINTCHSLKKMKIDISEHRSQEKNQQLDQLADVDTDDAHVFQYSELYHASLLSLSSSSSPRNSDENISDTETFNNQITNSIQERSVSLNDYNISPITTPTYISTATQTTTKITADAFTQTSFNSISSSQKLSTLTVNSGNTVTDQDIIKYLAKTRYKKKTITLTVATI</sequence>